<dbReference type="InterPro" id="IPR011051">
    <property type="entry name" value="RmlC_Cupin_sf"/>
</dbReference>
<sequence length="160" mass="17756">MHNQKGWFQVTTIDLPRAVHIGADELPFVDIGDGSQLKVIQVKEAEGLWIVENVFRAGYEVQRHKHTGPVYAYTTSGAWRYKEYSYVNRAGSFLYEPAGSVHTLQVLEDDTHVWFQIYGANLNLDADGNVESVFDAASALATYLALCEAAGLSRPHVLLG</sequence>
<dbReference type="AlphaFoldDB" id="A0A498QE64"/>
<dbReference type="InterPro" id="IPR014710">
    <property type="entry name" value="RmlC-like_jellyroll"/>
</dbReference>
<reference evidence="2 3" key="1">
    <citation type="submission" date="2018-09" db="EMBL/GenBank/DDBJ databases">
        <authorList>
            <person name="Tagini F."/>
        </authorList>
    </citation>
    <scope>NUCLEOTIDE SEQUENCE [LARGE SCALE GENOMIC DNA]</scope>
    <source>
        <strain evidence="2 3">MK136</strain>
    </source>
</reference>
<accession>A0A498QE64</accession>
<dbReference type="Pfam" id="PF12973">
    <property type="entry name" value="Cupin_7"/>
    <property type="match status" value="1"/>
</dbReference>
<feature type="domain" description="ChrR-like cupin" evidence="1">
    <location>
        <begin position="19"/>
        <end position="117"/>
    </location>
</feature>
<protein>
    <recommendedName>
        <fullName evidence="1">ChrR-like cupin domain-containing protein</fullName>
    </recommendedName>
</protein>
<name>A0A498QE64_9MYCO</name>
<proteinExistence type="predicted"/>
<dbReference type="EMBL" id="UPHP01000132">
    <property type="protein sequence ID" value="VBA43259.1"/>
    <property type="molecule type" value="Genomic_DNA"/>
</dbReference>
<evidence type="ECO:0000313" key="3">
    <source>
        <dbReference type="Proteomes" id="UP000273307"/>
    </source>
</evidence>
<dbReference type="Proteomes" id="UP000273307">
    <property type="component" value="Unassembled WGS sequence"/>
</dbReference>
<dbReference type="CDD" id="cd20302">
    <property type="entry name" value="cupin_DAD"/>
    <property type="match status" value="1"/>
</dbReference>
<evidence type="ECO:0000313" key="2">
    <source>
        <dbReference type="EMBL" id="VBA43259.1"/>
    </source>
</evidence>
<gene>
    <name evidence="2" type="ORF">LAUMK136_05005</name>
</gene>
<dbReference type="SUPFAM" id="SSF51182">
    <property type="entry name" value="RmlC-like cupins"/>
    <property type="match status" value="1"/>
</dbReference>
<keyword evidence="3" id="KW-1185">Reference proteome</keyword>
<organism evidence="2 3">
    <name type="scientific">Mycobacterium attenuatum</name>
    <dbReference type="NCBI Taxonomy" id="2341086"/>
    <lineage>
        <taxon>Bacteria</taxon>
        <taxon>Bacillati</taxon>
        <taxon>Actinomycetota</taxon>
        <taxon>Actinomycetes</taxon>
        <taxon>Mycobacteriales</taxon>
        <taxon>Mycobacteriaceae</taxon>
        <taxon>Mycobacterium</taxon>
    </lineage>
</organism>
<dbReference type="Gene3D" id="2.60.120.10">
    <property type="entry name" value="Jelly Rolls"/>
    <property type="match status" value="1"/>
</dbReference>
<dbReference type="InterPro" id="IPR025979">
    <property type="entry name" value="ChrR-like_cupin_dom"/>
</dbReference>
<evidence type="ECO:0000259" key="1">
    <source>
        <dbReference type="Pfam" id="PF12973"/>
    </source>
</evidence>